<accession>A0A3S5BRL0</accession>
<gene>
    <name evidence="1" type="ORF">PXEA_LOCUS29842</name>
</gene>
<reference evidence="1" key="1">
    <citation type="submission" date="2018-11" db="EMBL/GenBank/DDBJ databases">
        <authorList>
            <consortium name="Pathogen Informatics"/>
        </authorList>
    </citation>
    <scope>NUCLEOTIDE SEQUENCE</scope>
</reference>
<comment type="caution">
    <text evidence="1">The sequence shown here is derived from an EMBL/GenBank/DDBJ whole genome shotgun (WGS) entry which is preliminary data.</text>
</comment>
<dbReference type="AlphaFoldDB" id="A0A3S5BRL0"/>
<name>A0A3S5BRL0_9PLAT</name>
<evidence type="ECO:0000313" key="1">
    <source>
        <dbReference type="EMBL" id="VEL36402.1"/>
    </source>
</evidence>
<organism evidence="1 2">
    <name type="scientific">Protopolystoma xenopodis</name>
    <dbReference type="NCBI Taxonomy" id="117903"/>
    <lineage>
        <taxon>Eukaryota</taxon>
        <taxon>Metazoa</taxon>
        <taxon>Spiralia</taxon>
        <taxon>Lophotrochozoa</taxon>
        <taxon>Platyhelminthes</taxon>
        <taxon>Monogenea</taxon>
        <taxon>Polyopisthocotylea</taxon>
        <taxon>Polystomatidea</taxon>
        <taxon>Polystomatidae</taxon>
        <taxon>Protopolystoma</taxon>
    </lineage>
</organism>
<dbReference type="Proteomes" id="UP000784294">
    <property type="component" value="Unassembled WGS sequence"/>
</dbReference>
<protein>
    <submittedName>
        <fullName evidence="1">Uncharacterized protein</fullName>
    </submittedName>
</protein>
<evidence type="ECO:0000313" key="2">
    <source>
        <dbReference type="Proteomes" id="UP000784294"/>
    </source>
</evidence>
<proteinExistence type="predicted"/>
<dbReference type="EMBL" id="CAAALY010252152">
    <property type="protein sequence ID" value="VEL36402.1"/>
    <property type="molecule type" value="Genomic_DNA"/>
</dbReference>
<keyword evidence="2" id="KW-1185">Reference proteome</keyword>
<sequence length="72" mass="7552">MTHDAACAGAGADGSVFFSPESVASFDDVAVFQCLSPSIVACDNSSPDRISLSRPIDRQAGFSFHARSLNED</sequence>